<organism evidence="6 7">
    <name type="scientific">Leptospira kobayashii</name>
    <dbReference type="NCBI Taxonomy" id="1917830"/>
    <lineage>
        <taxon>Bacteria</taxon>
        <taxon>Pseudomonadati</taxon>
        <taxon>Spirochaetota</taxon>
        <taxon>Spirochaetia</taxon>
        <taxon>Leptospirales</taxon>
        <taxon>Leptospiraceae</taxon>
        <taxon>Leptospira</taxon>
    </lineage>
</organism>
<protein>
    <submittedName>
        <fullName evidence="6">Symporter</fullName>
    </submittedName>
</protein>
<evidence type="ECO:0000256" key="5">
    <source>
        <dbReference type="SAM" id="Phobius"/>
    </source>
</evidence>
<reference evidence="6 7" key="1">
    <citation type="submission" date="2021-08" db="EMBL/GenBank/DDBJ databases">
        <title>Complete genome sequence of Leptospira kobayashii strain E30.</title>
        <authorList>
            <person name="Nakao R."/>
            <person name="Nakamura S."/>
            <person name="Masuzawa T."/>
            <person name="Koizumi N."/>
        </authorList>
    </citation>
    <scope>NUCLEOTIDE SEQUENCE [LARGE SCALE GENOMIC DNA]</scope>
    <source>
        <strain evidence="6 7">E30</strain>
    </source>
</reference>
<dbReference type="EMBL" id="AP025028">
    <property type="protein sequence ID" value="BDA78204.1"/>
    <property type="molecule type" value="Genomic_DNA"/>
</dbReference>
<feature type="transmembrane region" description="Helical" evidence="5">
    <location>
        <begin position="107"/>
        <end position="129"/>
    </location>
</feature>
<dbReference type="InterPro" id="IPR038770">
    <property type="entry name" value="Na+/solute_symporter_sf"/>
</dbReference>
<evidence type="ECO:0000256" key="2">
    <source>
        <dbReference type="ARBA" id="ARBA00022692"/>
    </source>
</evidence>
<feature type="transmembrane region" description="Helical" evidence="5">
    <location>
        <begin position="15"/>
        <end position="33"/>
    </location>
</feature>
<keyword evidence="4 5" id="KW-0472">Membrane</keyword>
<dbReference type="Gene3D" id="1.20.1530.20">
    <property type="match status" value="1"/>
</dbReference>
<evidence type="ECO:0000256" key="1">
    <source>
        <dbReference type="ARBA" id="ARBA00004141"/>
    </source>
</evidence>
<evidence type="ECO:0000256" key="4">
    <source>
        <dbReference type="ARBA" id="ARBA00023136"/>
    </source>
</evidence>
<evidence type="ECO:0000256" key="3">
    <source>
        <dbReference type="ARBA" id="ARBA00022989"/>
    </source>
</evidence>
<dbReference type="PANTHER" id="PTHR10361:SF28">
    <property type="entry name" value="P3 PROTEIN-RELATED"/>
    <property type="match status" value="1"/>
</dbReference>
<feature type="transmembrane region" description="Helical" evidence="5">
    <location>
        <begin position="208"/>
        <end position="231"/>
    </location>
</feature>
<dbReference type="PANTHER" id="PTHR10361">
    <property type="entry name" value="SODIUM-BILE ACID COTRANSPORTER"/>
    <property type="match status" value="1"/>
</dbReference>
<dbReference type="Pfam" id="PF01758">
    <property type="entry name" value="SBF"/>
    <property type="match status" value="1"/>
</dbReference>
<sequence length="304" mass="33677">MDLNDVRLNFNKDSLFLLNLFVAFIMFGIALDLKKADFINLLKNPKPAFAGIFSQFILLPLLTLAILYTVNPHPGLALGMILVAVCPGGNMSNFFSLLAGGNLALSIGLTAFSSTVSVFTTPLGFFFWGSLYPPSQTYLRSIALNPAEMFVSILFILITPLLLGILFSYFFPKIANKLKKPIRYFSLALLVVFIIGALSANWKYFLNYIHILFGLVFLMNAAGLFGGYFFAKILKLPIADRRTIAIETGIQNSGLGLALVFGFFDGLGSMALICAWWGIWHLISGWLLSTYWNYRSKKESPTTA</sequence>
<name>A0ABM7UHZ2_9LEPT</name>
<dbReference type="RefSeq" id="WP_109018448.1">
    <property type="nucleotide sequence ID" value="NZ_AP025028.1"/>
</dbReference>
<feature type="transmembrane region" description="Helical" evidence="5">
    <location>
        <begin position="149"/>
        <end position="172"/>
    </location>
</feature>
<dbReference type="InterPro" id="IPR002657">
    <property type="entry name" value="BilAc:Na_symport/Acr3"/>
</dbReference>
<evidence type="ECO:0000313" key="7">
    <source>
        <dbReference type="Proteomes" id="UP000245263"/>
    </source>
</evidence>
<dbReference type="InterPro" id="IPR004710">
    <property type="entry name" value="Bilac:Na_transpt"/>
</dbReference>
<feature type="transmembrane region" description="Helical" evidence="5">
    <location>
        <begin position="76"/>
        <end position="95"/>
    </location>
</feature>
<comment type="subcellular location">
    <subcellularLocation>
        <location evidence="1">Membrane</location>
        <topology evidence="1">Multi-pass membrane protein</topology>
    </subcellularLocation>
</comment>
<feature type="transmembrane region" description="Helical" evidence="5">
    <location>
        <begin position="270"/>
        <end position="288"/>
    </location>
</feature>
<accession>A0ABM7UHZ2</accession>
<feature type="transmembrane region" description="Helical" evidence="5">
    <location>
        <begin position="184"/>
        <end position="202"/>
    </location>
</feature>
<keyword evidence="7" id="KW-1185">Reference proteome</keyword>
<proteinExistence type="predicted"/>
<keyword evidence="3 5" id="KW-1133">Transmembrane helix</keyword>
<evidence type="ECO:0000313" key="6">
    <source>
        <dbReference type="EMBL" id="BDA78204.1"/>
    </source>
</evidence>
<gene>
    <name evidence="6" type="ORF">LPTSP3_g11340</name>
</gene>
<dbReference type="Proteomes" id="UP000245263">
    <property type="component" value="Chromosome 1"/>
</dbReference>
<keyword evidence="2 5" id="KW-0812">Transmembrane</keyword>
<feature type="transmembrane region" description="Helical" evidence="5">
    <location>
        <begin position="48"/>
        <end position="70"/>
    </location>
</feature>